<protein>
    <submittedName>
        <fullName evidence="1">Uncharacterized protein</fullName>
    </submittedName>
</protein>
<dbReference type="AlphaFoldDB" id="C8PEB8"/>
<reference evidence="1 2" key="1">
    <citation type="submission" date="2009-07" db="EMBL/GenBank/DDBJ databases">
        <authorList>
            <person name="Madupu R."/>
            <person name="Sebastian Y."/>
            <person name="Durkin A.S."/>
            <person name="Torralba M."/>
            <person name="Methe B."/>
            <person name="Sutton G.G."/>
            <person name="Strausberg R.L."/>
            <person name="Nelson K.E."/>
        </authorList>
    </citation>
    <scope>NUCLEOTIDE SEQUENCE [LARGE SCALE GENOMIC DNA]</scope>
    <source>
        <strain evidence="1 2">RM3268</strain>
    </source>
</reference>
<sequence>MPASIFVVKFCSCFEISSLLETLLLLARFGIHSQGSAFTHLIALLP</sequence>
<organism evidence="1 2">
    <name type="scientific">Campylobacter gracilis RM3268</name>
    <dbReference type="NCBI Taxonomy" id="553220"/>
    <lineage>
        <taxon>Bacteria</taxon>
        <taxon>Pseudomonadati</taxon>
        <taxon>Campylobacterota</taxon>
        <taxon>Epsilonproteobacteria</taxon>
        <taxon>Campylobacterales</taxon>
        <taxon>Campylobacteraceae</taxon>
        <taxon>Campylobacter</taxon>
    </lineage>
</organism>
<dbReference type="Proteomes" id="UP000005709">
    <property type="component" value="Unassembled WGS sequence"/>
</dbReference>
<proteinExistence type="predicted"/>
<evidence type="ECO:0000313" key="2">
    <source>
        <dbReference type="Proteomes" id="UP000005709"/>
    </source>
</evidence>
<evidence type="ECO:0000313" key="1">
    <source>
        <dbReference type="EMBL" id="EEV18837.1"/>
    </source>
</evidence>
<name>C8PEB8_9BACT</name>
<keyword evidence="2" id="KW-1185">Reference proteome</keyword>
<accession>C8PEB8</accession>
<gene>
    <name evidence="1" type="ORF">CAMGR0001_0002</name>
</gene>
<comment type="caution">
    <text evidence="1">The sequence shown here is derived from an EMBL/GenBank/DDBJ whole genome shotgun (WGS) entry which is preliminary data.</text>
</comment>
<dbReference type="EMBL" id="ACYG01000006">
    <property type="protein sequence ID" value="EEV18837.1"/>
    <property type="molecule type" value="Genomic_DNA"/>
</dbReference>